<name>A0A845SPT2_9GAMM</name>
<accession>A0A845SPT2</accession>
<protein>
    <submittedName>
        <fullName evidence="1">Uncharacterized protein</fullName>
    </submittedName>
</protein>
<proteinExistence type="predicted"/>
<keyword evidence="2" id="KW-1185">Reference proteome</keyword>
<evidence type="ECO:0000313" key="1">
    <source>
        <dbReference type="EMBL" id="NDL65362.1"/>
    </source>
</evidence>
<gene>
    <name evidence="1" type="ORF">GRH90_21760</name>
</gene>
<reference evidence="1 2" key="1">
    <citation type="submission" date="2019-12" db="EMBL/GenBank/DDBJ databases">
        <authorList>
            <person name="Lee S.D."/>
        </authorList>
    </citation>
    <scope>NUCLEOTIDE SEQUENCE [LARGE SCALE GENOMIC DNA]</scope>
    <source>
        <strain evidence="1 2">SAP-6</strain>
    </source>
</reference>
<dbReference type="Proteomes" id="UP000461443">
    <property type="component" value="Unassembled WGS sequence"/>
</dbReference>
<dbReference type="RefSeq" id="WP_162368075.1">
    <property type="nucleotide sequence ID" value="NZ_WUBS01000018.1"/>
</dbReference>
<dbReference type="AlphaFoldDB" id="A0A845SPT2"/>
<comment type="caution">
    <text evidence="1">The sequence shown here is derived from an EMBL/GenBank/DDBJ whole genome shotgun (WGS) entry which is preliminary data.</text>
</comment>
<dbReference type="EMBL" id="WUBS01000018">
    <property type="protein sequence ID" value="NDL65362.1"/>
    <property type="molecule type" value="Genomic_DNA"/>
</dbReference>
<evidence type="ECO:0000313" key="2">
    <source>
        <dbReference type="Proteomes" id="UP000461443"/>
    </source>
</evidence>
<organism evidence="1 2">
    <name type="scientific">Acerihabitans arboris</name>
    <dbReference type="NCBI Taxonomy" id="2691583"/>
    <lineage>
        <taxon>Bacteria</taxon>
        <taxon>Pseudomonadati</taxon>
        <taxon>Pseudomonadota</taxon>
        <taxon>Gammaproteobacteria</taxon>
        <taxon>Enterobacterales</taxon>
        <taxon>Pectobacteriaceae</taxon>
        <taxon>Acerihabitans</taxon>
    </lineage>
</organism>
<reference evidence="1 2" key="2">
    <citation type="submission" date="2020-02" db="EMBL/GenBank/DDBJ databases">
        <title>The new genus of Enterobacteriales.</title>
        <authorList>
            <person name="Kim I.S."/>
        </authorList>
    </citation>
    <scope>NUCLEOTIDE SEQUENCE [LARGE SCALE GENOMIC DNA]</scope>
    <source>
        <strain evidence="1 2">SAP-6</strain>
    </source>
</reference>
<sequence length="83" mass="8998">MAGLTNNKPVACHGEPGWPITPMVKNDPWLAGRLLALADAGFVQHEEQGDGGMGWWLTPTGTMVPWSHWDGCYGRMLISPLAP</sequence>